<keyword evidence="4" id="KW-1185">Reference proteome</keyword>
<protein>
    <submittedName>
        <fullName evidence="3">Uncharacterized protein</fullName>
    </submittedName>
</protein>
<dbReference type="Pfam" id="PF07887">
    <property type="entry name" value="Calmodulin_bind"/>
    <property type="match status" value="1"/>
</dbReference>
<evidence type="ECO:0000259" key="2">
    <source>
        <dbReference type="Pfam" id="PF20451"/>
    </source>
</evidence>
<evidence type="ECO:0000313" key="4">
    <source>
        <dbReference type="Proteomes" id="UP001206925"/>
    </source>
</evidence>
<dbReference type="PANTHER" id="PTHR31713">
    <property type="entry name" value="OS02G0177800 PROTEIN"/>
    <property type="match status" value="1"/>
</dbReference>
<dbReference type="GO" id="GO:0005516">
    <property type="term" value="F:calmodulin binding"/>
    <property type="evidence" value="ECO:0007669"/>
    <property type="project" value="InterPro"/>
</dbReference>
<proteinExistence type="predicted"/>
<name>A0AAD5D0K2_AMBAR</name>
<dbReference type="InterPro" id="IPR046831">
    <property type="entry name" value="Calmodulin_bind_N"/>
</dbReference>
<organism evidence="3 4">
    <name type="scientific">Ambrosia artemisiifolia</name>
    <name type="common">Common ragweed</name>
    <dbReference type="NCBI Taxonomy" id="4212"/>
    <lineage>
        <taxon>Eukaryota</taxon>
        <taxon>Viridiplantae</taxon>
        <taxon>Streptophyta</taxon>
        <taxon>Embryophyta</taxon>
        <taxon>Tracheophyta</taxon>
        <taxon>Spermatophyta</taxon>
        <taxon>Magnoliopsida</taxon>
        <taxon>eudicotyledons</taxon>
        <taxon>Gunneridae</taxon>
        <taxon>Pentapetalae</taxon>
        <taxon>asterids</taxon>
        <taxon>campanulids</taxon>
        <taxon>Asterales</taxon>
        <taxon>Asteraceae</taxon>
        <taxon>Asteroideae</taxon>
        <taxon>Heliantheae alliance</taxon>
        <taxon>Heliantheae</taxon>
        <taxon>Ambrosia</taxon>
    </lineage>
</organism>
<dbReference type="Pfam" id="PF20451">
    <property type="entry name" value="Calmod_bind_M"/>
    <property type="match status" value="1"/>
</dbReference>
<comment type="caution">
    <text evidence="3">The sequence shown here is derived from an EMBL/GenBank/DDBJ whole genome shotgun (WGS) entry which is preliminary data.</text>
</comment>
<evidence type="ECO:0000259" key="1">
    <source>
        <dbReference type="Pfam" id="PF07887"/>
    </source>
</evidence>
<evidence type="ECO:0000313" key="3">
    <source>
        <dbReference type="EMBL" id="KAI7751816.1"/>
    </source>
</evidence>
<feature type="domain" description="Calmodulin binding protein-like N-terminal" evidence="1">
    <location>
        <begin position="29"/>
        <end position="182"/>
    </location>
</feature>
<dbReference type="EMBL" id="JAMZMK010005811">
    <property type="protein sequence ID" value="KAI7751816.1"/>
    <property type="molecule type" value="Genomic_DNA"/>
</dbReference>
<dbReference type="InterPro" id="IPR046830">
    <property type="entry name" value="Calmod_bind_M"/>
</dbReference>
<dbReference type="Proteomes" id="UP001206925">
    <property type="component" value="Unassembled WGS sequence"/>
</dbReference>
<dbReference type="GO" id="GO:0005634">
    <property type="term" value="C:nucleus"/>
    <property type="evidence" value="ECO:0007669"/>
    <property type="project" value="TreeGrafter"/>
</dbReference>
<dbReference type="InterPro" id="IPR012416">
    <property type="entry name" value="CBP60"/>
</dbReference>
<feature type="non-terminal residue" evidence="3">
    <location>
        <position position="387"/>
    </location>
</feature>
<dbReference type="PANTHER" id="PTHR31713:SF64">
    <property type="entry name" value="CALMODULIN-BINDING PROTEIN60"/>
    <property type="match status" value="1"/>
</dbReference>
<gene>
    <name evidence="3" type="ORF">M8C21_031145</name>
</gene>
<accession>A0AAD5D0K2</accession>
<reference evidence="3" key="1">
    <citation type="submission" date="2022-06" db="EMBL/GenBank/DDBJ databases">
        <title>Uncovering the hologenomic basis of an extraordinary plant invasion.</title>
        <authorList>
            <person name="Bieker V.C."/>
            <person name="Martin M.D."/>
            <person name="Gilbert T."/>
            <person name="Hodgins K."/>
            <person name="Battlay P."/>
            <person name="Petersen B."/>
            <person name="Wilson J."/>
        </authorList>
    </citation>
    <scope>NUCLEOTIDE SEQUENCE</scope>
    <source>
        <strain evidence="3">AA19_3_7</strain>
        <tissue evidence="3">Leaf</tissue>
    </source>
</reference>
<dbReference type="AlphaFoldDB" id="A0AAD5D0K2"/>
<feature type="domain" description="Calmodulin binding protein central" evidence="2">
    <location>
        <begin position="195"/>
        <end position="257"/>
    </location>
</feature>
<sequence length="387" mass="43551">YLGNYTVGAKSFSTILQGQASAIEEPIDLELIFLTRVASPVYTGRIITGEVGGYGRNEPINIMLIDSNTRQRVTNGWAASLEVKIVLINACFCGVNGDEDIWTPQEFKNNIVVNFQKKKNILLGDLSLVLKNGIGTLGEIRIKHDRNPIRNVTFRLGAMLDGDHFPYTIKEAITNPFDVKDRRNESKNIGPLLQNDKVWQLVNISKKGPIRKRLEKKQVKTVRNFLNMYDSKPQVLKEICGLKGKKWEMTLSHAKTSLVDDVRNAYGHIGSTSQHSDSMTSFNNDDNFNIDYNCYKPQLCENNPFGSMFIVDCDFSIEDVEIGGVTFHGVEPYEDHQQKGINGSSTMETNGGGLAKKRWMKLRACYTIVFVGYYRLRRGMACESLVG</sequence>
<dbReference type="GO" id="GO:0003700">
    <property type="term" value="F:DNA-binding transcription factor activity"/>
    <property type="evidence" value="ECO:0007669"/>
    <property type="project" value="TreeGrafter"/>
</dbReference>
<dbReference type="GO" id="GO:0043565">
    <property type="term" value="F:sequence-specific DNA binding"/>
    <property type="evidence" value="ECO:0007669"/>
    <property type="project" value="TreeGrafter"/>
</dbReference>
<dbReference type="GO" id="GO:0080142">
    <property type="term" value="P:regulation of salicylic acid biosynthetic process"/>
    <property type="evidence" value="ECO:0007669"/>
    <property type="project" value="TreeGrafter"/>
</dbReference>